<protein>
    <submittedName>
        <fullName evidence="1">SFRICE_036096</fullName>
    </submittedName>
</protein>
<sequence length="80" mass="9219">MSLDEDLQKENDLQWLPDVDLGGGVKVLCLVTCNHSITKCWNNRVLVINKRRKISIRDLQKGQKCLSLKGRVAMKKLREQ</sequence>
<dbReference type="AlphaFoldDB" id="A0A2H1WBD7"/>
<name>A0A2H1WBD7_SPOFR</name>
<accession>A0A2H1WBD7</accession>
<dbReference type="EMBL" id="ODYU01007461">
    <property type="protein sequence ID" value="SOQ50256.1"/>
    <property type="molecule type" value="Genomic_DNA"/>
</dbReference>
<proteinExistence type="predicted"/>
<organism evidence="1">
    <name type="scientific">Spodoptera frugiperda</name>
    <name type="common">Fall armyworm</name>
    <dbReference type="NCBI Taxonomy" id="7108"/>
    <lineage>
        <taxon>Eukaryota</taxon>
        <taxon>Metazoa</taxon>
        <taxon>Ecdysozoa</taxon>
        <taxon>Arthropoda</taxon>
        <taxon>Hexapoda</taxon>
        <taxon>Insecta</taxon>
        <taxon>Pterygota</taxon>
        <taxon>Neoptera</taxon>
        <taxon>Endopterygota</taxon>
        <taxon>Lepidoptera</taxon>
        <taxon>Glossata</taxon>
        <taxon>Ditrysia</taxon>
        <taxon>Noctuoidea</taxon>
        <taxon>Noctuidae</taxon>
        <taxon>Amphipyrinae</taxon>
        <taxon>Spodoptera</taxon>
    </lineage>
</organism>
<evidence type="ECO:0000313" key="1">
    <source>
        <dbReference type="EMBL" id="SOQ50256.1"/>
    </source>
</evidence>
<reference evidence="1" key="1">
    <citation type="submission" date="2016-07" db="EMBL/GenBank/DDBJ databases">
        <authorList>
            <person name="Bretaudeau A."/>
        </authorList>
    </citation>
    <scope>NUCLEOTIDE SEQUENCE</scope>
    <source>
        <strain evidence="1">Rice</strain>
        <tissue evidence="1">Whole body</tissue>
    </source>
</reference>
<gene>
    <name evidence="1" type="ORF">SFRICE_036096</name>
</gene>